<accession>A0A272EPI0</accession>
<evidence type="ECO:0000256" key="2">
    <source>
        <dbReference type="ARBA" id="ARBA00022692"/>
    </source>
</evidence>
<evidence type="ECO:0000313" key="8">
    <source>
        <dbReference type="Proteomes" id="UP000216107"/>
    </source>
</evidence>
<feature type="transmembrane region" description="Helical" evidence="5">
    <location>
        <begin position="73"/>
        <end position="91"/>
    </location>
</feature>
<gene>
    <name evidence="6" type="ORF">BGI27_09570</name>
    <name evidence="7" type="ORF">CGU29_13510</name>
</gene>
<reference evidence="7 8" key="2">
    <citation type="submission" date="2017-07" db="EMBL/GenBank/DDBJ databases">
        <title>Candidatus Dactylopiibacterium carminicum, a nitrogen-fixing symbiont of the cochineal insect Dactylopius coccus and Dactylopius opuntiae (Hemiptera: Coccoidea: Dactylopiidae).</title>
        <authorList>
            <person name="Vera A."/>
        </authorList>
    </citation>
    <scope>NUCLEOTIDE SEQUENCE [LARGE SCALE GENOMIC DNA]</scope>
    <source>
        <strain evidence="7 8">NFDCM</strain>
    </source>
</reference>
<dbReference type="PANTHER" id="PTHR30249:SF0">
    <property type="entry name" value="PLASTIDAL GLYCOLATE_GLYCERATE TRANSLOCATOR 1, CHLOROPLASTIC"/>
    <property type="match status" value="1"/>
</dbReference>
<feature type="transmembrane region" description="Helical" evidence="5">
    <location>
        <begin position="42"/>
        <end position="61"/>
    </location>
</feature>
<dbReference type="OrthoDB" id="9811701at2"/>
<dbReference type="Proteomes" id="UP000623509">
    <property type="component" value="Unassembled WGS sequence"/>
</dbReference>
<dbReference type="Pfam" id="PF04172">
    <property type="entry name" value="LrgB"/>
    <property type="match status" value="1"/>
</dbReference>
<evidence type="ECO:0000256" key="3">
    <source>
        <dbReference type="ARBA" id="ARBA00022989"/>
    </source>
</evidence>
<dbReference type="EMBL" id="MDUX01000027">
    <property type="protein sequence ID" value="KAF7599133.1"/>
    <property type="molecule type" value="Genomic_DNA"/>
</dbReference>
<comment type="caution">
    <text evidence="7">The sequence shown here is derived from an EMBL/GenBank/DDBJ whole genome shotgun (WGS) entry which is preliminary data.</text>
</comment>
<dbReference type="Proteomes" id="UP000216107">
    <property type="component" value="Unassembled WGS sequence"/>
</dbReference>
<keyword evidence="2 5" id="KW-0812">Transmembrane</keyword>
<dbReference type="GO" id="GO:0016020">
    <property type="term" value="C:membrane"/>
    <property type="evidence" value="ECO:0007669"/>
    <property type="project" value="UniProtKB-SubCell"/>
</dbReference>
<evidence type="ECO:0000313" key="9">
    <source>
        <dbReference type="Proteomes" id="UP000623509"/>
    </source>
</evidence>
<keyword evidence="3 5" id="KW-1133">Transmembrane helix</keyword>
<feature type="transmembrane region" description="Helical" evidence="5">
    <location>
        <begin position="155"/>
        <end position="178"/>
    </location>
</feature>
<dbReference type="PANTHER" id="PTHR30249">
    <property type="entry name" value="PUTATIVE SEROTONIN TRANSPORTER"/>
    <property type="match status" value="1"/>
</dbReference>
<name>A0A272EPI0_9RHOO</name>
<dbReference type="EMBL" id="NMRN01000051">
    <property type="protein sequence ID" value="PAS91988.1"/>
    <property type="molecule type" value="Genomic_DNA"/>
</dbReference>
<keyword evidence="4 5" id="KW-0472">Membrane</keyword>
<protein>
    <submittedName>
        <fullName evidence="6">LrgB family protein</fullName>
    </submittedName>
</protein>
<keyword evidence="9" id="KW-1185">Reference proteome</keyword>
<evidence type="ECO:0000256" key="5">
    <source>
        <dbReference type="SAM" id="Phobius"/>
    </source>
</evidence>
<proteinExistence type="predicted"/>
<reference evidence="6 9" key="1">
    <citation type="submission" date="2016-08" db="EMBL/GenBank/DDBJ databases">
        <title>Candidatus Dactylopiibacterium carminicum genome sequence.</title>
        <authorList>
            <person name="Ramirez-Puebla S.T."/>
            <person name="Ormeno-Orrillo E."/>
            <person name="Vera-Ponce De Leon A."/>
            <person name="Luis L."/>
            <person name="Sanchez-Flores A."/>
            <person name="Monica R."/>
            <person name="Martinez-Romero E."/>
        </authorList>
    </citation>
    <scope>NUCLEOTIDE SEQUENCE [LARGE SCALE GENOMIC DNA]</scope>
    <source>
        <strain evidence="6">END1</strain>
    </source>
</reference>
<organism evidence="7 8">
    <name type="scientific">Candidatus Dactylopiibacterium carminicum</name>
    <dbReference type="NCBI Taxonomy" id="857335"/>
    <lineage>
        <taxon>Bacteria</taxon>
        <taxon>Pseudomonadati</taxon>
        <taxon>Pseudomonadota</taxon>
        <taxon>Betaproteobacteria</taxon>
        <taxon>Rhodocyclales</taxon>
        <taxon>Rhodocyclaceae</taxon>
        <taxon>Candidatus Dactylopiibacterium</taxon>
    </lineage>
</organism>
<dbReference type="RefSeq" id="WP_095524656.1">
    <property type="nucleotide sequence ID" value="NZ_MDUX01000027.1"/>
</dbReference>
<evidence type="ECO:0000256" key="1">
    <source>
        <dbReference type="ARBA" id="ARBA00004141"/>
    </source>
</evidence>
<evidence type="ECO:0000256" key="4">
    <source>
        <dbReference type="ARBA" id="ARBA00023136"/>
    </source>
</evidence>
<sequence length="238" mass="24827">MIERLGGLWGHLQGLPVFWLLLTLGVFQLATMIARRSGGFPLANPVGMSILALVLLLHFTGTPYERYWAGAQWLHLVLAPATVALAVPLYLQRARILRFAKPLLLTLVLGSLLAIFSAVAIGWALGASEGSLLALAPKSATAPVAMGIVEKLGGIVSLTAALVILTGVTGAMLGLWLLDRLGVKDPAVRGFALGLASHGIGTARAFQESEETGAFAGLGMGLNALMTSVLVPVLYGLV</sequence>
<feature type="transmembrane region" description="Helical" evidence="5">
    <location>
        <begin position="103"/>
        <end position="125"/>
    </location>
</feature>
<feature type="transmembrane region" description="Helical" evidence="5">
    <location>
        <begin position="12"/>
        <end position="30"/>
    </location>
</feature>
<comment type="subcellular location">
    <subcellularLocation>
        <location evidence="1">Membrane</location>
        <topology evidence="1">Multi-pass membrane protein</topology>
    </subcellularLocation>
</comment>
<feature type="transmembrane region" description="Helical" evidence="5">
    <location>
        <begin position="213"/>
        <end position="237"/>
    </location>
</feature>
<dbReference type="AlphaFoldDB" id="A0A272EPI0"/>
<evidence type="ECO:0000313" key="6">
    <source>
        <dbReference type="EMBL" id="KAF7599133.1"/>
    </source>
</evidence>
<dbReference type="InterPro" id="IPR007300">
    <property type="entry name" value="CidB/LrgB"/>
</dbReference>
<evidence type="ECO:0000313" key="7">
    <source>
        <dbReference type="EMBL" id="PAS91988.1"/>
    </source>
</evidence>